<dbReference type="AlphaFoldDB" id="A0AAV7TZX4"/>
<sequence>MERTPFRFCPKCHSKYPYTDQHLVCNLCLSPEHKEDTCEACRAFRSRKTLRDRRARRLQMESTPTKQRFNDEEETFSVPESESGDSDVEQQQQTVSKTSKIKTIEKTKAQGTPLPTGHGSTHKTGDPSKAPKKGTPIAKTPDSGRGTAMEQPRSRDSSSERQKQDAGTEKHRHRDTLPKATKILSVPKPKKDSLSAPKSSTPSSYTEEQGISGQMHRFGQELQSVESDYTQKRLYIQQDTGKISTLPPIMKKRRIGLLKDDAQPQAKVVKKVTPPPSPPQQASPAQTPPQMHSPAQTTISQDNPDQDAWDLCDTPVPDNDPDSYPTKPSPPEDSTSYSQLVARAAEFHNVQLLSDPIEDDFLFNTLSATHSQCQCLPMLPGMLRHAKQIFEEPVKSRAITPRVDKKYKPPPTDPVFITLQLPPDSVVVGAARKRANSHTSGDAPPPDKESRKFDAAGKRVASQAANQWRIANSQALLARYDRAHWDEMQLLVDHLPQEYQKRAQQIVEEGQTISNNQIRSSLDAADTAARTVNTAVTIRRHAWLRTSGFKPEIQQAVLNMPFNAKQLFGPEVDTAIEKLKKDTDTAKAMGALYSPQSRGSFRKTPFRGGFRGQPTDTTSQQTRTTPYQGSFQRGGFRGYRGGQFPRSRGRFQTPKTPPPKQ</sequence>
<accession>A0AAV7TZX4</accession>
<feature type="compositionally biased region" description="Polar residues" evidence="1">
    <location>
        <begin position="293"/>
        <end position="303"/>
    </location>
</feature>
<reference evidence="2" key="1">
    <citation type="journal article" date="2022" name="bioRxiv">
        <title>Sequencing and chromosome-scale assembly of the giantPleurodeles waltlgenome.</title>
        <authorList>
            <person name="Brown T."/>
            <person name="Elewa A."/>
            <person name="Iarovenko S."/>
            <person name="Subramanian E."/>
            <person name="Araus A.J."/>
            <person name="Petzold A."/>
            <person name="Susuki M."/>
            <person name="Suzuki K.-i.T."/>
            <person name="Hayashi T."/>
            <person name="Toyoda A."/>
            <person name="Oliveira C."/>
            <person name="Osipova E."/>
            <person name="Leigh N.D."/>
            <person name="Simon A."/>
            <person name="Yun M.H."/>
        </authorList>
    </citation>
    <scope>NUCLEOTIDE SEQUENCE</scope>
    <source>
        <strain evidence="2">20211129_DDA</strain>
        <tissue evidence="2">Liver</tissue>
    </source>
</reference>
<feature type="region of interest" description="Disordered" evidence="1">
    <location>
        <begin position="594"/>
        <end position="661"/>
    </location>
</feature>
<feature type="region of interest" description="Disordered" evidence="1">
    <location>
        <begin position="52"/>
        <end position="224"/>
    </location>
</feature>
<feature type="region of interest" description="Disordered" evidence="1">
    <location>
        <begin position="256"/>
        <end position="337"/>
    </location>
</feature>
<feature type="compositionally biased region" description="Basic and acidic residues" evidence="1">
    <location>
        <begin position="152"/>
        <end position="169"/>
    </location>
</feature>
<feature type="compositionally biased region" description="Low complexity" evidence="1">
    <location>
        <begin position="613"/>
        <end position="634"/>
    </location>
</feature>
<evidence type="ECO:0000313" key="3">
    <source>
        <dbReference type="Proteomes" id="UP001066276"/>
    </source>
</evidence>
<comment type="caution">
    <text evidence="2">The sequence shown here is derived from an EMBL/GenBank/DDBJ whole genome shotgun (WGS) entry which is preliminary data.</text>
</comment>
<dbReference type="Gene3D" id="1.10.287.3160">
    <property type="match status" value="1"/>
</dbReference>
<keyword evidence="3" id="KW-1185">Reference proteome</keyword>
<feature type="region of interest" description="Disordered" evidence="1">
    <location>
        <begin position="431"/>
        <end position="458"/>
    </location>
</feature>
<dbReference type="Proteomes" id="UP001066276">
    <property type="component" value="Chromosome 3_2"/>
</dbReference>
<dbReference type="EMBL" id="JANPWB010000006">
    <property type="protein sequence ID" value="KAJ1181148.1"/>
    <property type="molecule type" value="Genomic_DNA"/>
</dbReference>
<gene>
    <name evidence="2" type="ORF">NDU88_006358</name>
</gene>
<evidence type="ECO:0000256" key="1">
    <source>
        <dbReference type="SAM" id="MobiDB-lite"/>
    </source>
</evidence>
<feature type="compositionally biased region" description="Low complexity" evidence="1">
    <location>
        <begin position="89"/>
        <end position="98"/>
    </location>
</feature>
<organism evidence="2 3">
    <name type="scientific">Pleurodeles waltl</name>
    <name type="common">Iberian ribbed newt</name>
    <dbReference type="NCBI Taxonomy" id="8319"/>
    <lineage>
        <taxon>Eukaryota</taxon>
        <taxon>Metazoa</taxon>
        <taxon>Chordata</taxon>
        <taxon>Craniata</taxon>
        <taxon>Vertebrata</taxon>
        <taxon>Euteleostomi</taxon>
        <taxon>Amphibia</taxon>
        <taxon>Batrachia</taxon>
        <taxon>Caudata</taxon>
        <taxon>Salamandroidea</taxon>
        <taxon>Salamandridae</taxon>
        <taxon>Pleurodelinae</taxon>
        <taxon>Pleurodeles</taxon>
    </lineage>
</organism>
<feature type="compositionally biased region" description="Basic and acidic residues" evidence="1">
    <location>
        <begin position="445"/>
        <end position="457"/>
    </location>
</feature>
<protein>
    <submittedName>
        <fullName evidence="2">Uncharacterized protein</fullName>
    </submittedName>
</protein>
<feature type="compositionally biased region" description="Low complexity" evidence="1">
    <location>
        <begin position="194"/>
        <end position="204"/>
    </location>
</feature>
<proteinExistence type="predicted"/>
<name>A0AAV7TZX4_PLEWA</name>
<evidence type="ECO:0000313" key="2">
    <source>
        <dbReference type="EMBL" id="KAJ1181148.1"/>
    </source>
</evidence>